<sequence>MDAHSTHRRIAIFGATGRTGGATLRSLLRGKASDSLELRLFVRSKSKLLREFPHLESHSNVECWEGQLNDVQKIKDCLDGADIIICALGENSNIPGIRVLQGLSISIIDALTELQNDSGSSFKIPRLILLSSSTWHPRFAAMVPAPILWLIRKAFYYPYFDLRQATSILSNSPELLSLLLVHPPAIVESEPSGVNISTEEVNLTVAYADLGAGFAELATNPAFDKLEAVGVSSRGGGAYGKYGPEIAWRIITGLISGYVPGYWPVRRLLPW</sequence>
<dbReference type="PANTHER" id="PTHR43355:SF2">
    <property type="entry name" value="FLAVIN REDUCTASE (NADPH)"/>
    <property type="match status" value="1"/>
</dbReference>
<reference evidence="3" key="1">
    <citation type="journal article" date="2020" name="BMC Genomics">
        <title>Correction to: Identification and distribution of gene clusters required for synthesis of sphingolipid metabolism inhibitors in diverse species of the filamentous fungus Fusarium.</title>
        <authorList>
            <person name="Kim H.S."/>
            <person name="Lohmar J.M."/>
            <person name="Busman M."/>
            <person name="Brown D.W."/>
            <person name="Naumann T.A."/>
            <person name="Divon H.H."/>
            <person name="Lysoe E."/>
            <person name="Uhlig S."/>
            <person name="Proctor R.H."/>
        </authorList>
    </citation>
    <scope>NUCLEOTIDE SEQUENCE</scope>
    <source>
        <strain evidence="3">NRRL 22465</strain>
    </source>
</reference>
<gene>
    <name evidence="3" type="ORF">FZEAL_8566</name>
</gene>
<dbReference type="Gene3D" id="3.40.50.720">
    <property type="entry name" value="NAD(P)-binding Rossmann-like Domain"/>
    <property type="match status" value="1"/>
</dbReference>
<organism evidence="3 4">
    <name type="scientific">Fusarium zealandicum</name>
    <dbReference type="NCBI Taxonomy" id="1053134"/>
    <lineage>
        <taxon>Eukaryota</taxon>
        <taxon>Fungi</taxon>
        <taxon>Dikarya</taxon>
        <taxon>Ascomycota</taxon>
        <taxon>Pezizomycotina</taxon>
        <taxon>Sordariomycetes</taxon>
        <taxon>Hypocreomycetidae</taxon>
        <taxon>Hypocreales</taxon>
        <taxon>Nectriaceae</taxon>
        <taxon>Fusarium</taxon>
        <taxon>Fusarium staphyleae species complex</taxon>
    </lineage>
</organism>
<comment type="caution">
    <text evidence="3">The sequence shown here is derived from an EMBL/GenBank/DDBJ whole genome shotgun (WGS) entry which is preliminary data.</text>
</comment>
<proteinExistence type="inferred from homology"/>
<protein>
    <recommendedName>
        <fullName evidence="2">NAD(P)-binding domain-containing protein</fullName>
    </recommendedName>
</protein>
<evidence type="ECO:0000256" key="1">
    <source>
        <dbReference type="ARBA" id="ARBA00038376"/>
    </source>
</evidence>
<evidence type="ECO:0000313" key="4">
    <source>
        <dbReference type="Proteomes" id="UP000635477"/>
    </source>
</evidence>
<reference evidence="3" key="2">
    <citation type="submission" date="2020-05" db="EMBL/GenBank/DDBJ databases">
        <authorList>
            <person name="Kim H.-S."/>
            <person name="Proctor R.H."/>
            <person name="Brown D.W."/>
        </authorList>
    </citation>
    <scope>NUCLEOTIDE SEQUENCE</scope>
    <source>
        <strain evidence="3">NRRL 22465</strain>
    </source>
</reference>
<dbReference type="EMBL" id="JABEYC010000737">
    <property type="protein sequence ID" value="KAF4974542.1"/>
    <property type="molecule type" value="Genomic_DNA"/>
</dbReference>
<keyword evidence="4" id="KW-1185">Reference proteome</keyword>
<evidence type="ECO:0000313" key="3">
    <source>
        <dbReference type="EMBL" id="KAF4974542.1"/>
    </source>
</evidence>
<dbReference type="PANTHER" id="PTHR43355">
    <property type="entry name" value="FLAVIN REDUCTASE (NADPH)"/>
    <property type="match status" value="1"/>
</dbReference>
<feature type="domain" description="NAD(P)-binding" evidence="2">
    <location>
        <begin position="14"/>
        <end position="221"/>
    </location>
</feature>
<name>A0A8H4XHD3_9HYPO</name>
<evidence type="ECO:0000259" key="2">
    <source>
        <dbReference type="Pfam" id="PF13460"/>
    </source>
</evidence>
<dbReference type="AlphaFoldDB" id="A0A8H4XHD3"/>
<comment type="similarity">
    <text evidence="1">Belongs to the avfA family.</text>
</comment>
<accession>A0A8H4XHD3</accession>
<dbReference type="OrthoDB" id="10254221at2759"/>
<dbReference type="InterPro" id="IPR016040">
    <property type="entry name" value="NAD(P)-bd_dom"/>
</dbReference>
<dbReference type="GO" id="GO:0016646">
    <property type="term" value="F:oxidoreductase activity, acting on the CH-NH group of donors, NAD or NADP as acceptor"/>
    <property type="evidence" value="ECO:0007669"/>
    <property type="project" value="TreeGrafter"/>
</dbReference>
<dbReference type="Pfam" id="PF13460">
    <property type="entry name" value="NAD_binding_10"/>
    <property type="match status" value="1"/>
</dbReference>
<dbReference type="InterPro" id="IPR036291">
    <property type="entry name" value="NAD(P)-bd_dom_sf"/>
</dbReference>
<dbReference type="Proteomes" id="UP000635477">
    <property type="component" value="Unassembled WGS sequence"/>
</dbReference>
<dbReference type="InterPro" id="IPR051606">
    <property type="entry name" value="Polyketide_Oxido-like"/>
</dbReference>
<dbReference type="SUPFAM" id="SSF51735">
    <property type="entry name" value="NAD(P)-binding Rossmann-fold domains"/>
    <property type="match status" value="1"/>
</dbReference>